<dbReference type="CDD" id="cd04770">
    <property type="entry name" value="HTH_HMRTR"/>
    <property type="match status" value="1"/>
</dbReference>
<keyword evidence="4" id="KW-0175">Coiled coil</keyword>
<evidence type="ECO:0000256" key="1">
    <source>
        <dbReference type="ARBA" id="ARBA00023015"/>
    </source>
</evidence>
<dbReference type="Pfam" id="PF09278">
    <property type="entry name" value="MerR-DNA-bind"/>
    <property type="match status" value="1"/>
</dbReference>
<dbReference type="Proteomes" id="UP000191901">
    <property type="component" value="Chromosome"/>
</dbReference>
<gene>
    <name evidence="6" type="primary">merR1</name>
    <name evidence="6" type="ORF">XM38_045420</name>
</gene>
<evidence type="ECO:0000256" key="2">
    <source>
        <dbReference type="ARBA" id="ARBA00023125"/>
    </source>
</evidence>
<evidence type="ECO:0000256" key="3">
    <source>
        <dbReference type="ARBA" id="ARBA00023163"/>
    </source>
</evidence>
<feature type="domain" description="HTH merR-type" evidence="5">
    <location>
        <begin position="11"/>
        <end position="80"/>
    </location>
</feature>
<keyword evidence="3" id="KW-0804">Transcription</keyword>
<dbReference type="SMART" id="SM00422">
    <property type="entry name" value="HTH_MERR"/>
    <property type="match status" value="1"/>
</dbReference>
<dbReference type="OrthoDB" id="9791488at2"/>
<dbReference type="GO" id="GO:0003677">
    <property type="term" value="F:DNA binding"/>
    <property type="evidence" value="ECO:0007669"/>
    <property type="project" value="UniProtKB-KW"/>
</dbReference>
<feature type="coiled-coil region" evidence="4">
    <location>
        <begin position="92"/>
        <end position="129"/>
    </location>
</feature>
<evidence type="ECO:0000313" key="7">
    <source>
        <dbReference type="Proteomes" id="UP000191901"/>
    </source>
</evidence>
<evidence type="ECO:0000313" key="6">
    <source>
        <dbReference type="EMBL" id="ASC73573.1"/>
    </source>
</evidence>
<evidence type="ECO:0000256" key="4">
    <source>
        <dbReference type="SAM" id="Coils"/>
    </source>
</evidence>
<dbReference type="PROSITE" id="PS50937">
    <property type="entry name" value="HTH_MERR_2"/>
    <property type="match status" value="1"/>
</dbReference>
<dbReference type="GO" id="GO:0003700">
    <property type="term" value="F:DNA-binding transcription factor activity"/>
    <property type="evidence" value="ECO:0007669"/>
    <property type="project" value="InterPro"/>
</dbReference>
<dbReference type="RefSeq" id="WP_080813591.1">
    <property type="nucleotide sequence ID" value="NZ_CP021983.2"/>
</dbReference>
<dbReference type="InterPro" id="IPR009061">
    <property type="entry name" value="DNA-bd_dom_put_sf"/>
</dbReference>
<dbReference type="InterPro" id="IPR047057">
    <property type="entry name" value="MerR_fam"/>
</dbReference>
<protein>
    <submittedName>
        <fullName evidence="6">Mercuric resistance operon regulatory protein</fullName>
    </submittedName>
</protein>
<dbReference type="STRING" id="1641165.XM38_24730"/>
<dbReference type="PANTHER" id="PTHR30204:SF94">
    <property type="entry name" value="HEAVY METAL-DEPENDENT TRANSCRIPTIONAL REGULATOR HI_0293-RELATED"/>
    <property type="match status" value="1"/>
</dbReference>
<dbReference type="PRINTS" id="PR00040">
    <property type="entry name" value="HTHMERR"/>
</dbReference>
<proteinExistence type="predicted"/>
<organism evidence="6 7">
    <name type="scientific">Halomicronema hongdechloris C2206</name>
    <dbReference type="NCBI Taxonomy" id="1641165"/>
    <lineage>
        <taxon>Bacteria</taxon>
        <taxon>Bacillati</taxon>
        <taxon>Cyanobacteriota</taxon>
        <taxon>Cyanophyceae</taxon>
        <taxon>Nodosilineales</taxon>
        <taxon>Nodosilineaceae</taxon>
        <taxon>Halomicronema</taxon>
    </lineage>
</organism>
<keyword evidence="1" id="KW-0805">Transcription regulation</keyword>
<keyword evidence="2" id="KW-0238">DNA-binding</keyword>
<dbReference type="EMBL" id="CP021983">
    <property type="protein sequence ID" value="ASC73573.1"/>
    <property type="molecule type" value="Genomic_DNA"/>
</dbReference>
<dbReference type="AlphaFoldDB" id="A0A1Z3HTD8"/>
<reference evidence="6 7" key="1">
    <citation type="journal article" date="2016" name="Biochim. Biophys. Acta">
        <title>Characterization of red-shifted phycobilisomes isolated from the chlorophyll f-containing cyanobacterium Halomicronema hongdechloris.</title>
        <authorList>
            <person name="Li Y."/>
            <person name="Lin Y."/>
            <person name="Garvey C.J."/>
            <person name="Birch D."/>
            <person name="Corkery R.W."/>
            <person name="Loughlin P.C."/>
            <person name="Scheer H."/>
            <person name="Willows R.D."/>
            <person name="Chen M."/>
        </authorList>
    </citation>
    <scope>NUCLEOTIDE SEQUENCE [LARGE SCALE GENOMIC DNA]</scope>
    <source>
        <strain evidence="6 7">C2206</strain>
    </source>
</reference>
<sequence>MVETASTLSSLLRIGELSRASGVPVKTIRYYEDLNLIQATRRTSGGFRLFSPQTQTRLHFIKRAQTLGLSLQEIHDILAIHDRGDMPCQEVRQTLQKKITVIEQRIDELSLLRRQLIALMRNADDLEMAEADICPIIERGTSPGS</sequence>
<accession>A0A1Z3HTD8</accession>
<dbReference type="SUPFAM" id="SSF46955">
    <property type="entry name" value="Putative DNA-binding domain"/>
    <property type="match status" value="1"/>
</dbReference>
<name>A0A1Z3HTD8_9CYAN</name>
<keyword evidence="7" id="KW-1185">Reference proteome</keyword>
<dbReference type="InterPro" id="IPR000551">
    <property type="entry name" value="MerR-type_HTH_dom"/>
</dbReference>
<dbReference type="Pfam" id="PF00376">
    <property type="entry name" value="MerR"/>
    <property type="match status" value="1"/>
</dbReference>
<evidence type="ECO:0000259" key="5">
    <source>
        <dbReference type="PROSITE" id="PS50937"/>
    </source>
</evidence>
<dbReference type="Gene3D" id="1.10.1660.10">
    <property type="match status" value="1"/>
</dbReference>
<dbReference type="InterPro" id="IPR015358">
    <property type="entry name" value="Tscrpt_reg_MerR_DNA-bd"/>
</dbReference>
<dbReference type="KEGG" id="hhg:XM38_045420"/>
<dbReference type="PANTHER" id="PTHR30204">
    <property type="entry name" value="REDOX-CYCLING DRUG-SENSING TRANSCRIPTIONAL ACTIVATOR SOXR"/>
    <property type="match status" value="1"/>
</dbReference>